<keyword evidence="7" id="KW-0418">Kinase</keyword>
<dbReference type="PROSITE" id="PS50112">
    <property type="entry name" value="PAS"/>
    <property type="match status" value="1"/>
</dbReference>
<evidence type="ECO:0000256" key="6">
    <source>
        <dbReference type="ARBA" id="ARBA00022741"/>
    </source>
</evidence>
<organism evidence="15">
    <name type="scientific">marine sediment metagenome</name>
    <dbReference type="NCBI Taxonomy" id="412755"/>
    <lineage>
        <taxon>unclassified sequences</taxon>
        <taxon>metagenomes</taxon>
        <taxon>ecological metagenomes</taxon>
    </lineage>
</organism>
<evidence type="ECO:0000313" key="15">
    <source>
        <dbReference type="EMBL" id="KKL60432.1"/>
    </source>
</evidence>
<dbReference type="InterPro" id="IPR050351">
    <property type="entry name" value="BphY/WalK/GraS-like"/>
</dbReference>
<gene>
    <name evidence="15" type="ORF">LCGC14_2205360</name>
</gene>
<dbReference type="Gene3D" id="3.30.450.20">
    <property type="entry name" value="PAS domain"/>
    <property type="match status" value="1"/>
</dbReference>
<feature type="domain" description="Histidine kinase" evidence="12">
    <location>
        <begin position="252"/>
        <end position="377"/>
    </location>
</feature>
<dbReference type="GO" id="GO:0000155">
    <property type="term" value="F:phosphorelay sensor kinase activity"/>
    <property type="evidence" value="ECO:0007669"/>
    <property type="project" value="InterPro"/>
</dbReference>
<dbReference type="Gene3D" id="1.10.287.130">
    <property type="match status" value="1"/>
</dbReference>
<feature type="non-terminal residue" evidence="15">
    <location>
        <position position="377"/>
    </location>
</feature>
<evidence type="ECO:0000256" key="4">
    <source>
        <dbReference type="ARBA" id="ARBA00022679"/>
    </source>
</evidence>
<dbReference type="GO" id="GO:0007234">
    <property type="term" value="P:osmosensory signaling via phosphorelay pathway"/>
    <property type="evidence" value="ECO:0007669"/>
    <property type="project" value="TreeGrafter"/>
</dbReference>
<protein>
    <recommendedName>
        <fullName evidence="3">histidine kinase</fullName>
        <ecNumber evidence="3">2.7.13.3</ecNumber>
    </recommendedName>
</protein>
<evidence type="ECO:0000256" key="7">
    <source>
        <dbReference type="ARBA" id="ARBA00022777"/>
    </source>
</evidence>
<evidence type="ECO:0000256" key="11">
    <source>
        <dbReference type="ARBA" id="ARBA00023136"/>
    </source>
</evidence>
<proteinExistence type="predicted"/>
<dbReference type="InterPro" id="IPR036890">
    <property type="entry name" value="HATPase_C_sf"/>
</dbReference>
<keyword evidence="6" id="KW-0547">Nucleotide-binding</keyword>
<comment type="subcellular location">
    <subcellularLocation>
        <location evidence="2">Membrane</location>
        <topology evidence="2">Multi-pass membrane protein</topology>
    </subcellularLocation>
</comment>
<dbReference type="InterPro" id="IPR035965">
    <property type="entry name" value="PAS-like_dom_sf"/>
</dbReference>
<dbReference type="GO" id="GO:0016020">
    <property type="term" value="C:membrane"/>
    <property type="evidence" value="ECO:0007669"/>
    <property type="project" value="UniProtKB-SubCell"/>
</dbReference>
<name>A0A0F9GB83_9ZZZZ</name>
<dbReference type="EC" id="2.7.13.3" evidence="3"/>
<dbReference type="SMART" id="SM00388">
    <property type="entry name" value="HisKA"/>
    <property type="match status" value="1"/>
</dbReference>
<keyword evidence="8" id="KW-0067">ATP-binding</keyword>
<keyword evidence="10" id="KW-0902">Two-component regulatory system</keyword>
<dbReference type="InterPro" id="IPR000700">
    <property type="entry name" value="PAS-assoc_C"/>
</dbReference>
<feature type="domain" description="PAC" evidence="14">
    <location>
        <begin position="88"/>
        <end position="141"/>
    </location>
</feature>
<dbReference type="SUPFAM" id="SSF55874">
    <property type="entry name" value="ATPase domain of HSP90 chaperone/DNA topoisomerase II/histidine kinase"/>
    <property type="match status" value="1"/>
</dbReference>
<dbReference type="GO" id="GO:0000156">
    <property type="term" value="F:phosphorelay response regulator activity"/>
    <property type="evidence" value="ECO:0007669"/>
    <property type="project" value="TreeGrafter"/>
</dbReference>
<dbReference type="PROSITE" id="PS50109">
    <property type="entry name" value="HIS_KIN"/>
    <property type="match status" value="1"/>
</dbReference>
<dbReference type="Pfam" id="PF08447">
    <property type="entry name" value="PAS_3"/>
    <property type="match status" value="1"/>
</dbReference>
<dbReference type="InterPro" id="IPR001610">
    <property type="entry name" value="PAC"/>
</dbReference>
<dbReference type="InterPro" id="IPR000014">
    <property type="entry name" value="PAS"/>
</dbReference>
<dbReference type="SUPFAM" id="SSF47384">
    <property type="entry name" value="Homodimeric domain of signal transducing histidine kinase"/>
    <property type="match status" value="1"/>
</dbReference>
<dbReference type="Gene3D" id="3.30.565.10">
    <property type="entry name" value="Histidine kinase-like ATPase, C-terminal domain"/>
    <property type="match status" value="1"/>
</dbReference>
<keyword evidence="9" id="KW-1133">Transmembrane helix</keyword>
<evidence type="ECO:0000256" key="9">
    <source>
        <dbReference type="ARBA" id="ARBA00022989"/>
    </source>
</evidence>
<keyword evidence="11" id="KW-0472">Membrane</keyword>
<dbReference type="InterPro" id="IPR003661">
    <property type="entry name" value="HisK_dim/P_dom"/>
</dbReference>
<dbReference type="InterPro" id="IPR036097">
    <property type="entry name" value="HisK_dim/P_sf"/>
</dbReference>
<dbReference type="PANTHER" id="PTHR42878:SF7">
    <property type="entry name" value="SENSOR HISTIDINE KINASE GLRK"/>
    <property type="match status" value="1"/>
</dbReference>
<evidence type="ECO:0000256" key="2">
    <source>
        <dbReference type="ARBA" id="ARBA00004141"/>
    </source>
</evidence>
<reference evidence="15" key="1">
    <citation type="journal article" date="2015" name="Nature">
        <title>Complex archaea that bridge the gap between prokaryotes and eukaryotes.</title>
        <authorList>
            <person name="Spang A."/>
            <person name="Saw J.H."/>
            <person name="Jorgensen S.L."/>
            <person name="Zaremba-Niedzwiedzka K."/>
            <person name="Martijn J."/>
            <person name="Lind A.E."/>
            <person name="van Eijk R."/>
            <person name="Schleper C."/>
            <person name="Guy L."/>
            <person name="Ettema T.J."/>
        </authorList>
    </citation>
    <scope>NUCLEOTIDE SEQUENCE</scope>
</reference>
<dbReference type="InterPro" id="IPR005467">
    <property type="entry name" value="His_kinase_dom"/>
</dbReference>
<dbReference type="SUPFAM" id="SSF55785">
    <property type="entry name" value="PYP-like sensor domain (PAS domain)"/>
    <property type="match status" value="1"/>
</dbReference>
<evidence type="ECO:0000256" key="10">
    <source>
        <dbReference type="ARBA" id="ARBA00023012"/>
    </source>
</evidence>
<accession>A0A0F9GB83</accession>
<keyword evidence="5" id="KW-0812">Transmembrane</keyword>
<dbReference type="PROSITE" id="PS50113">
    <property type="entry name" value="PAC"/>
    <property type="match status" value="1"/>
</dbReference>
<dbReference type="CDD" id="cd00130">
    <property type="entry name" value="PAS"/>
    <property type="match status" value="1"/>
</dbReference>
<dbReference type="InterPro" id="IPR013655">
    <property type="entry name" value="PAS_fold_3"/>
</dbReference>
<dbReference type="NCBIfam" id="TIGR00229">
    <property type="entry name" value="sensory_box"/>
    <property type="match status" value="1"/>
</dbReference>
<evidence type="ECO:0000259" key="12">
    <source>
        <dbReference type="PROSITE" id="PS50109"/>
    </source>
</evidence>
<dbReference type="AlphaFoldDB" id="A0A0F9GB83"/>
<evidence type="ECO:0000256" key="5">
    <source>
        <dbReference type="ARBA" id="ARBA00022692"/>
    </source>
</evidence>
<evidence type="ECO:0000256" key="1">
    <source>
        <dbReference type="ARBA" id="ARBA00000085"/>
    </source>
</evidence>
<dbReference type="SMART" id="SM00086">
    <property type="entry name" value="PAC"/>
    <property type="match status" value="1"/>
</dbReference>
<dbReference type="GO" id="GO:0030295">
    <property type="term" value="F:protein kinase activator activity"/>
    <property type="evidence" value="ECO:0007669"/>
    <property type="project" value="TreeGrafter"/>
</dbReference>
<dbReference type="GO" id="GO:0005524">
    <property type="term" value="F:ATP binding"/>
    <property type="evidence" value="ECO:0007669"/>
    <property type="project" value="UniProtKB-KW"/>
</dbReference>
<evidence type="ECO:0000259" key="14">
    <source>
        <dbReference type="PROSITE" id="PS50113"/>
    </source>
</evidence>
<feature type="domain" description="PAS" evidence="13">
    <location>
        <begin position="9"/>
        <end position="83"/>
    </location>
</feature>
<sequence length="377" mass="44113">MAEPNLRDSETFIKSILNTTPCHIYIYDLEKDLYIYSAPYSEVMLGYTPEEMRNMGDSALPNLIHHADEIIFNQTIQKIMDAKDNEIVEGEYRFRHKNGKYIHIFDRVMVFKRTVDGQVSQILGSAINITEYKKKKKEIFDLAQFPSENPYPVLRVNRNGVMYINDAGQKLLKIVNYNQIPSIFQENVKFTFENSQITESEVEFDSRIYSFRITPVKDQDYVNIFGMNITERKHVEEKLKEVNKLKSEFLRRASHELKTPLISIKGFSDLILSLYEDQLDSVIISKLREINDGCERLQNIINNLLKASRLESTELKPKLQKEDLSFLIKFCVHELESLAERRNQSIKLDIHNELYANIEKEEIHDVLSNLLTNAIKY</sequence>
<comment type="catalytic activity">
    <reaction evidence="1">
        <text>ATP + protein L-histidine = ADP + protein N-phospho-L-histidine.</text>
        <dbReference type="EC" id="2.7.13.3"/>
    </reaction>
</comment>
<dbReference type="PANTHER" id="PTHR42878">
    <property type="entry name" value="TWO-COMPONENT HISTIDINE KINASE"/>
    <property type="match status" value="1"/>
</dbReference>
<evidence type="ECO:0000256" key="3">
    <source>
        <dbReference type="ARBA" id="ARBA00012438"/>
    </source>
</evidence>
<dbReference type="Pfam" id="PF00512">
    <property type="entry name" value="HisKA"/>
    <property type="match status" value="1"/>
</dbReference>
<evidence type="ECO:0000259" key="13">
    <source>
        <dbReference type="PROSITE" id="PS50112"/>
    </source>
</evidence>
<dbReference type="EMBL" id="LAZR01029146">
    <property type="protein sequence ID" value="KKL60432.1"/>
    <property type="molecule type" value="Genomic_DNA"/>
</dbReference>
<keyword evidence="4" id="KW-0808">Transferase</keyword>
<comment type="caution">
    <text evidence="15">The sequence shown here is derived from an EMBL/GenBank/DDBJ whole genome shotgun (WGS) entry which is preliminary data.</text>
</comment>
<evidence type="ECO:0000256" key="8">
    <source>
        <dbReference type="ARBA" id="ARBA00022840"/>
    </source>
</evidence>
<dbReference type="CDD" id="cd00082">
    <property type="entry name" value="HisKA"/>
    <property type="match status" value="1"/>
</dbReference>